<evidence type="ECO:0000313" key="1">
    <source>
        <dbReference type="EMBL" id="KTB37758.1"/>
    </source>
</evidence>
<comment type="caution">
    <text evidence="1">The sequence shown here is derived from an EMBL/GenBank/DDBJ whole genome shotgun (WGS) entry which is preliminary data.</text>
</comment>
<organism evidence="1 2">
    <name type="scientific">Moniliophthora roreri</name>
    <name type="common">Frosty pod rot fungus</name>
    <name type="synonym">Monilia roreri</name>
    <dbReference type="NCBI Taxonomy" id="221103"/>
    <lineage>
        <taxon>Eukaryota</taxon>
        <taxon>Fungi</taxon>
        <taxon>Dikarya</taxon>
        <taxon>Basidiomycota</taxon>
        <taxon>Agaricomycotina</taxon>
        <taxon>Agaricomycetes</taxon>
        <taxon>Agaricomycetidae</taxon>
        <taxon>Agaricales</taxon>
        <taxon>Marasmiineae</taxon>
        <taxon>Marasmiaceae</taxon>
        <taxon>Moniliophthora</taxon>
    </lineage>
</organism>
<gene>
    <name evidence="1" type="ORF">WG66_9656</name>
</gene>
<dbReference type="Proteomes" id="UP000054988">
    <property type="component" value="Unassembled WGS sequence"/>
</dbReference>
<protein>
    <submittedName>
        <fullName evidence="1">Uncharacterized protein</fullName>
    </submittedName>
</protein>
<proteinExistence type="predicted"/>
<reference evidence="1 2" key="1">
    <citation type="submission" date="2015-12" db="EMBL/GenBank/DDBJ databases">
        <title>Draft genome sequence of Moniliophthora roreri, the causal agent of frosty pod rot of cacao.</title>
        <authorList>
            <person name="Aime M.C."/>
            <person name="Diaz-Valderrama J.R."/>
            <person name="Kijpornyongpan T."/>
            <person name="Phillips-Mora W."/>
        </authorList>
    </citation>
    <scope>NUCLEOTIDE SEQUENCE [LARGE SCALE GENOMIC DNA]</scope>
    <source>
        <strain evidence="1 2">MCA 2952</strain>
    </source>
</reference>
<evidence type="ECO:0000313" key="2">
    <source>
        <dbReference type="Proteomes" id="UP000054988"/>
    </source>
</evidence>
<dbReference type="AlphaFoldDB" id="A0A0W0FN64"/>
<accession>A0A0W0FN64</accession>
<name>A0A0W0FN64_MONRR</name>
<dbReference type="EMBL" id="LATX01001820">
    <property type="protein sequence ID" value="KTB37758.1"/>
    <property type="molecule type" value="Genomic_DNA"/>
</dbReference>
<sequence>MAQGLAQTSDSDFGRDEAQLIHNLRRFHEVAQCTYQVILDRERDQARDKDLIQVWGSTPEFIAAKTHILEFLASRYPRMKRFATSAIPIRVWEPPKTSPYYDSLEALDLNIPAVEIHGESWPNLLLHRLGDWTGEDLNRRIGELFVQSEDPCNWLYHNTSGSGKTRTLLEGLCRHWGLYFSCAYDPYIGSADLATVLRDPLLGSVLKDLDLDDPDHTKQHANNLANVNPMFTRVLLARVIFLYYFALEVTAAKRDSSGLQCKRNWSFLQIYPKLLSAAKDTDIFLHFITILRRAKLTQDTMQGLLNHFLNDLAQKLPLAQDKLFVVVDEAQTAADLHKKAFKSMQEKDHRPILRELVMNWNVLIPDKQEAWGEHPVQSGFIVTGTGIDVKLIKDALSSTVCKHAQLSEFHNTGVFNVADGSQSAYALQFFPREFTETKEGTTLLNGMSHWLRGRYEAFISVGNADSNIFTRRHRLTAAFITYLLYSGFSKPHTLLNRYIEQIAGVTPTDAAHLIRREGEGHEVDCSVVKLDSLQYERLRGSRLES</sequence>